<dbReference type="Pfam" id="PF05488">
    <property type="entry name" value="PAAR_motif"/>
    <property type="match status" value="1"/>
</dbReference>
<keyword evidence="2" id="KW-1185">Reference proteome</keyword>
<dbReference type="Gene3D" id="2.60.200.60">
    <property type="match status" value="1"/>
</dbReference>
<accession>A0A1H7DUA8</accession>
<gene>
    <name evidence="1" type="ORF">SAMN05444007_11265</name>
</gene>
<evidence type="ECO:0000313" key="2">
    <source>
        <dbReference type="Proteomes" id="UP000199379"/>
    </source>
</evidence>
<dbReference type="Proteomes" id="UP000199379">
    <property type="component" value="Unassembled WGS sequence"/>
</dbReference>
<proteinExistence type="predicted"/>
<dbReference type="InterPro" id="IPR008727">
    <property type="entry name" value="PAAR_motif"/>
</dbReference>
<reference evidence="1 2" key="1">
    <citation type="submission" date="2016-10" db="EMBL/GenBank/DDBJ databases">
        <authorList>
            <person name="de Groot N.N."/>
        </authorList>
    </citation>
    <scope>NUCLEOTIDE SEQUENCE [LARGE SCALE GENOMIC DNA]</scope>
    <source>
        <strain evidence="1 2">DSM 29340</strain>
    </source>
</reference>
<dbReference type="EMBL" id="FNYD01000012">
    <property type="protein sequence ID" value="SEK03262.1"/>
    <property type="molecule type" value="Genomic_DNA"/>
</dbReference>
<organism evidence="1 2">
    <name type="scientific">Cribrihabitans marinus</name>
    <dbReference type="NCBI Taxonomy" id="1227549"/>
    <lineage>
        <taxon>Bacteria</taxon>
        <taxon>Pseudomonadati</taxon>
        <taxon>Pseudomonadota</taxon>
        <taxon>Alphaproteobacteria</taxon>
        <taxon>Rhodobacterales</taxon>
        <taxon>Paracoccaceae</taxon>
        <taxon>Cribrihabitans</taxon>
    </lineage>
</organism>
<dbReference type="STRING" id="1227549.SAMN05444007_11265"/>
<protein>
    <submittedName>
        <fullName evidence="1">Zn-binding Pro-Ala-Ala-Arg (PAAR) domain-containing protein, incolved in TypeVI secretion</fullName>
    </submittedName>
</protein>
<dbReference type="OrthoDB" id="197187at2"/>
<sequence length="102" mass="10451">MGFPQARVGDLHLCTLPAPPPAPPPPAPVPMPVMPPCMVTVLVGKRPAARALADMVTPANPHPIAIGSMTVLIGNMQAARVKDTCFCGGMITLGEFTVLVGG</sequence>
<dbReference type="RefSeq" id="WP_092370440.1">
    <property type="nucleotide sequence ID" value="NZ_FNYD01000012.1"/>
</dbReference>
<dbReference type="AlphaFoldDB" id="A0A1H7DUA8"/>
<name>A0A1H7DUA8_9RHOB</name>
<evidence type="ECO:0000313" key="1">
    <source>
        <dbReference type="EMBL" id="SEK03262.1"/>
    </source>
</evidence>